<evidence type="ECO:0000313" key="1">
    <source>
        <dbReference type="EMBL" id="UJF36529.1"/>
    </source>
</evidence>
<keyword evidence="2" id="KW-1185">Reference proteome</keyword>
<accession>A0ABY3SS95</accession>
<dbReference type="Proteomes" id="UP001649230">
    <property type="component" value="Chromosome"/>
</dbReference>
<reference evidence="1 2" key="1">
    <citation type="journal article" date="2024" name="Int. J. Syst. Evol. Microbiol.">
        <title>Paenibacillus hexagrammi sp. nov., a novel bacterium isolated from the gut content of Hexagrammos agrammus.</title>
        <authorList>
            <person name="Jung H.K."/>
            <person name="Kim D.G."/>
            <person name="Zin H."/>
            <person name="Park J."/>
            <person name="Jung H."/>
            <person name="Kim Y.O."/>
            <person name="Kong H.J."/>
            <person name="Kim J.W."/>
            <person name="Kim Y.S."/>
        </authorList>
    </citation>
    <scope>NUCLEOTIDE SEQUENCE [LARGE SCALE GENOMIC DNA]</scope>
    <source>
        <strain evidence="1 2">YPD9-1</strain>
    </source>
</reference>
<evidence type="ECO:0000313" key="2">
    <source>
        <dbReference type="Proteomes" id="UP001649230"/>
    </source>
</evidence>
<organism evidence="1 2">
    <name type="scientific">Paenibacillus hexagrammi</name>
    <dbReference type="NCBI Taxonomy" id="2908839"/>
    <lineage>
        <taxon>Bacteria</taxon>
        <taxon>Bacillati</taxon>
        <taxon>Bacillota</taxon>
        <taxon>Bacilli</taxon>
        <taxon>Bacillales</taxon>
        <taxon>Paenibacillaceae</taxon>
        <taxon>Paenibacillus</taxon>
    </lineage>
</organism>
<dbReference type="RefSeq" id="WP_235123079.1">
    <property type="nucleotide sequence ID" value="NZ_CP090978.1"/>
</dbReference>
<protein>
    <submittedName>
        <fullName evidence="1">Uncharacterized protein</fullName>
    </submittedName>
</protein>
<name>A0ABY3SS95_9BACL</name>
<dbReference type="EMBL" id="CP090978">
    <property type="protein sequence ID" value="UJF36529.1"/>
    <property type="molecule type" value="Genomic_DNA"/>
</dbReference>
<proteinExistence type="predicted"/>
<sequence length="111" mass="12433">MSRVAARAEPGSQHVRVRQQPVRRERLELAGGAGEHALLAEAAKGAIQLRLAEELTIITQLLLRKAYYDGIRFRVQLGVGGKGKCLEFNCIFQHKHSSSLSRFIMYIMLSL</sequence>
<gene>
    <name evidence="1" type="ORF">L0M14_04140</name>
</gene>